<dbReference type="Gene3D" id="2.40.160.10">
    <property type="entry name" value="Porin"/>
    <property type="match status" value="1"/>
</dbReference>
<evidence type="ECO:0000313" key="4">
    <source>
        <dbReference type="Proteomes" id="UP001239019"/>
    </source>
</evidence>
<dbReference type="SUPFAM" id="SSF56935">
    <property type="entry name" value="Porins"/>
    <property type="match status" value="1"/>
</dbReference>
<dbReference type="Proteomes" id="UP001239019">
    <property type="component" value="Unassembled WGS sequence"/>
</dbReference>
<feature type="chain" id="PRO_5045881650" evidence="2">
    <location>
        <begin position="30"/>
        <end position="516"/>
    </location>
</feature>
<protein>
    <submittedName>
        <fullName evidence="3">TonB-dependent receptor</fullName>
    </submittedName>
</protein>
<proteinExistence type="predicted"/>
<dbReference type="EMBL" id="JAVDDT010000005">
    <property type="protein sequence ID" value="MDQ2069951.1"/>
    <property type="molecule type" value="Genomic_DNA"/>
</dbReference>
<name>A0ABU0W7I5_9GAMM</name>
<feature type="region of interest" description="Disordered" evidence="1">
    <location>
        <begin position="110"/>
        <end position="131"/>
    </location>
</feature>
<keyword evidence="3" id="KW-0675">Receptor</keyword>
<accession>A0ABU0W7I5</accession>
<evidence type="ECO:0000256" key="1">
    <source>
        <dbReference type="SAM" id="MobiDB-lite"/>
    </source>
</evidence>
<evidence type="ECO:0000313" key="3">
    <source>
        <dbReference type="EMBL" id="MDQ2069951.1"/>
    </source>
</evidence>
<comment type="caution">
    <text evidence="3">The sequence shown here is derived from an EMBL/GenBank/DDBJ whole genome shotgun (WGS) entry which is preliminary data.</text>
</comment>
<keyword evidence="2" id="KW-0732">Signal</keyword>
<feature type="signal peptide" evidence="2">
    <location>
        <begin position="1"/>
        <end position="29"/>
    </location>
</feature>
<keyword evidence="4" id="KW-1185">Reference proteome</keyword>
<feature type="region of interest" description="Disordered" evidence="1">
    <location>
        <begin position="44"/>
        <end position="69"/>
    </location>
</feature>
<organism evidence="3 4">
    <name type="scientific">Natronospira bacteriovora</name>
    <dbReference type="NCBI Taxonomy" id="3069753"/>
    <lineage>
        <taxon>Bacteria</taxon>
        <taxon>Pseudomonadati</taxon>
        <taxon>Pseudomonadota</taxon>
        <taxon>Gammaproteobacteria</taxon>
        <taxon>Natronospirales</taxon>
        <taxon>Natronospiraceae</taxon>
        <taxon>Natronospira</taxon>
    </lineage>
</organism>
<sequence>MRTKYSLAKLSGMAAMAISVSLISSTVVAEDDNLRMDDVIAQAETPEAQQRRQSGPARDPLDPAPARTRAMQLGGGDQAVTSGTQFNPAISVILDGIYYNEFSGHVESPGGFDAGHGHGHGHDHGHGGHGFQDGFQMRDVEFAFSATVDPYFDAFVMFTFENGSVDLEEAFISTRALPAGLQLKAGRFLSDIGYINKQHPHDWAFVDRPWMNEYLFGDHGLLETGVQMSWMPATRSYTRFGVELLNGESSGVAPYIGSGNHEMVTVLPNDPENDDFSPNRNRWRASNGFDDVTGPRLATAFAKWAPDLGYDHALQLGAFAGWSEAYQRDEAHSSGRYETWDGDASFWGVDAVYKRDGGGTMGHRNFTLQFEYAMREIDALYMSRQFTDFSTLEPTTRNPDGDVVNQRWKQDGFYLQGTYGFAPRWNWGLRVEGMGLTNDAYADHSEGRGLPTPFESSWRYSTQLTYAPTEFSRIRAQLNYLDVGDEAGHHDHEHHDAWEFMLQYNISIGVHGAHTF</sequence>
<dbReference type="InterPro" id="IPR023614">
    <property type="entry name" value="Porin_dom_sf"/>
</dbReference>
<dbReference type="RefSeq" id="WP_306728451.1">
    <property type="nucleotide sequence ID" value="NZ_JAVDDT010000005.1"/>
</dbReference>
<reference evidence="3 4" key="1">
    <citation type="submission" date="2023-08" db="EMBL/GenBank/DDBJ databases">
        <title>Whole-genome sequencing of halo(alkali)philic microorganisms from hypersaline lakes.</title>
        <authorList>
            <person name="Sorokin D.Y."/>
            <person name="Abbas B."/>
            <person name="Merkel A.Y."/>
        </authorList>
    </citation>
    <scope>NUCLEOTIDE SEQUENCE [LARGE SCALE GENOMIC DNA]</scope>
    <source>
        <strain evidence="3 4">AB-CW4</strain>
    </source>
</reference>
<evidence type="ECO:0000256" key="2">
    <source>
        <dbReference type="SAM" id="SignalP"/>
    </source>
</evidence>
<gene>
    <name evidence="3" type="ORF">RBH19_08700</name>
</gene>